<dbReference type="AlphaFoldDB" id="A0A1K2H7I9"/>
<gene>
    <name evidence="1" type="ORF">SAMN02745887_00537</name>
</gene>
<organism evidence="1 2">
    <name type="scientific">Chitinimonas taiwanensis DSM 18899</name>
    <dbReference type="NCBI Taxonomy" id="1121279"/>
    <lineage>
        <taxon>Bacteria</taxon>
        <taxon>Pseudomonadati</taxon>
        <taxon>Pseudomonadota</taxon>
        <taxon>Betaproteobacteria</taxon>
        <taxon>Neisseriales</taxon>
        <taxon>Chitinibacteraceae</taxon>
        <taxon>Chitinimonas</taxon>
    </lineage>
</organism>
<proteinExistence type="predicted"/>
<dbReference type="Proteomes" id="UP000186513">
    <property type="component" value="Unassembled WGS sequence"/>
</dbReference>
<protein>
    <submittedName>
        <fullName evidence="1">Uncharacterized protein</fullName>
    </submittedName>
</protein>
<dbReference type="EMBL" id="FPKR01000002">
    <property type="protein sequence ID" value="SFZ72122.1"/>
    <property type="molecule type" value="Genomic_DNA"/>
</dbReference>
<sequence length="59" mass="6233">MTTTLPSHPPTIRPQAAVPWLLALMFLALNLGLPAEAAEPVAVDLRCLSSGGSKPIRLE</sequence>
<evidence type="ECO:0000313" key="2">
    <source>
        <dbReference type="Proteomes" id="UP000186513"/>
    </source>
</evidence>
<accession>A0A1K2H7I9</accession>
<keyword evidence="2" id="KW-1185">Reference proteome</keyword>
<name>A0A1K2H7I9_9NEIS</name>
<dbReference type="STRING" id="1121279.SAMN02745887_00537"/>
<evidence type="ECO:0000313" key="1">
    <source>
        <dbReference type="EMBL" id="SFZ72122.1"/>
    </source>
</evidence>
<reference evidence="1 2" key="1">
    <citation type="submission" date="2016-11" db="EMBL/GenBank/DDBJ databases">
        <authorList>
            <person name="Jaros S."/>
            <person name="Januszkiewicz K."/>
            <person name="Wedrychowicz H."/>
        </authorList>
    </citation>
    <scope>NUCLEOTIDE SEQUENCE [LARGE SCALE GENOMIC DNA]</scope>
    <source>
        <strain evidence="1 2">DSM 18899</strain>
    </source>
</reference>